<accession>A0AAD1XGG6</accession>
<feature type="signal peptide" evidence="1">
    <location>
        <begin position="1"/>
        <end position="44"/>
    </location>
</feature>
<dbReference type="EMBL" id="CAMPGE010013135">
    <property type="protein sequence ID" value="CAI2371878.1"/>
    <property type="molecule type" value="Genomic_DNA"/>
</dbReference>
<evidence type="ECO:0000256" key="1">
    <source>
        <dbReference type="SAM" id="SignalP"/>
    </source>
</evidence>
<organism evidence="2 3">
    <name type="scientific">Euplotes crassus</name>
    <dbReference type="NCBI Taxonomy" id="5936"/>
    <lineage>
        <taxon>Eukaryota</taxon>
        <taxon>Sar</taxon>
        <taxon>Alveolata</taxon>
        <taxon>Ciliophora</taxon>
        <taxon>Intramacronucleata</taxon>
        <taxon>Spirotrichea</taxon>
        <taxon>Hypotrichia</taxon>
        <taxon>Euplotida</taxon>
        <taxon>Euplotidae</taxon>
        <taxon>Moneuplotes</taxon>
    </lineage>
</organism>
<evidence type="ECO:0000313" key="3">
    <source>
        <dbReference type="Proteomes" id="UP001295684"/>
    </source>
</evidence>
<name>A0AAD1XGG6_EUPCR</name>
<protein>
    <submittedName>
        <fullName evidence="2">Uncharacterized protein</fullName>
    </submittedName>
</protein>
<feature type="chain" id="PRO_5042150355" evidence="1">
    <location>
        <begin position="45"/>
        <end position="96"/>
    </location>
</feature>
<keyword evidence="1" id="KW-0732">Signal</keyword>
<dbReference type="Proteomes" id="UP001295684">
    <property type="component" value="Unassembled WGS sequence"/>
</dbReference>
<dbReference type="AlphaFoldDB" id="A0AAD1XGG6"/>
<comment type="caution">
    <text evidence="2">The sequence shown here is derived from an EMBL/GenBank/DDBJ whole genome shotgun (WGS) entry which is preliminary data.</text>
</comment>
<sequence length="96" mass="11541">MSGESLKRGFRCLFRSWRVNFWYRSMNLMRKLLFMTLMFCSVLSQEAKLKDNYNKADVDTLKYLIAAKECFVFETQVISDCRVVFSRIDYKIKFYG</sequence>
<keyword evidence="3" id="KW-1185">Reference proteome</keyword>
<evidence type="ECO:0000313" key="2">
    <source>
        <dbReference type="EMBL" id="CAI2371878.1"/>
    </source>
</evidence>
<proteinExistence type="predicted"/>
<gene>
    <name evidence="2" type="ORF">ECRASSUSDP1_LOCUS13203</name>
</gene>
<reference evidence="2" key="1">
    <citation type="submission" date="2023-07" db="EMBL/GenBank/DDBJ databases">
        <authorList>
            <consortium name="AG Swart"/>
            <person name="Singh M."/>
            <person name="Singh A."/>
            <person name="Seah K."/>
            <person name="Emmerich C."/>
        </authorList>
    </citation>
    <scope>NUCLEOTIDE SEQUENCE</scope>
    <source>
        <strain evidence="2">DP1</strain>
    </source>
</reference>